<evidence type="ECO:0000256" key="1">
    <source>
        <dbReference type="SAM" id="MobiDB-lite"/>
    </source>
</evidence>
<organism evidence="2 3">
    <name type="scientific">Knipowitschia caucasica</name>
    <name type="common">Caucasian dwarf goby</name>
    <name type="synonym">Pomatoschistus caucasicus</name>
    <dbReference type="NCBI Taxonomy" id="637954"/>
    <lineage>
        <taxon>Eukaryota</taxon>
        <taxon>Metazoa</taxon>
        <taxon>Chordata</taxon>
        <taxon>Craniata</taxon>
        <taxon>Vertebrata</taxon>
        <taxon>Euteleostomi</taxon>
        <taxon>Actinopterygii</taxon>
        <taxon>Neopterygii</taxon>
        <taxon>Teleostei</taxon>
        <taxon>Neoteleostei</taxon>
        <taxon>Acanthomorphata</taxon>
        <taxon>Gobiaria</taxon>
        <taxon>Gobiiformes</taxon>
        <taxon>Gobioidei</taxon>
        <taxon>Gobiidae</taxon>
        <taxon>Gobiinae</taxon>
        <taxon>Knipowitschia</taxon>
    </lineage>
</organism>
<dbReference type="AlphaFoldDB" id="A0AAV2KY34"/>
<evidence type="ECO:0000313" key="2">
    <source>
        <dbReference type="EMBL" id="CAL1594980.1"/>
    </source>
</evidence>
<dbReference type="Proteomes" id="UP001497482">
    <property type="component" value="Chromosome 20"/>
</dbReference>
<evidence type="ECO:0000313" key="3">
    <source>
        <dbReference type="Proteomes" id="UP001497482"/>
    </source>
</evidence>
<feature type="compositionally biased region" description="Polar residues" evidence="1">
    <location>
        <begin position="176"/>
        <end position="185"/>
    </location>
</feature>
<name>A0AAV2KY34_KNICA</name>
<gene>
    <name evidence="2" type="ORF">KC01_LOCUS23873</name>
</gene>
<feature type="region of interest" description="Disordered" evidence="1">
    <location>
        <begin position="175"/>
        <end position="199"/>
    </location>
</feature>
<dbReference type="EMBL" id="OZ035842">
    <property type="protein sequence ID" value="CAL1594980.1"/>
    <property type="molecule type" value="Genomic_DNA"/>
</dbReference>
<feature type="compositionally biased region" description="Basic and acidic residues" evidence="1">
    <location>
        <begin position="186"/>
        <end position="199"/>
    </location>
</feature>
<protein>
    <submittedName>
        <fullName evidence="2">Uncharacterized protein</fullName>
    </submittedName>
</protein>
<reference evidence="2 3" key="1">
    <citation type="submission" date="2024-04" db="EMBL/GenBank/DDBJ databases">
        <authorList>
            <person name="Waldvogel A.-M."/>
            <person name="Schoenle A."/>
        </authorList>
    </citation>
    <scope>NUCLEOTIDE SEQUENCE [LARGE SCALE GENOMIC DNA]</scope>
</reference>
<proteinExistence type="predicted"/>
<accession>A0AAV2KY34</accession>
<sequence length="199" mass="21411">MQYSLSPPQSSSVPLSPFSPPQPFSVLLSLLSPSSLLSLPQLSLVNCPPWSSSVPLSPPQPSSLSIPEHVVTGARVQSTAVTRDSSAAAAGVILRLQENQGRTSTVCSNCESETFFKSRGAGCRGLFTDAVIQRTQGTEAQQRVRAEGHFSLHLTWDRQQSLPLSDLLFPGLAQTAAEQQANSERTFPEPLEKGHEEES</sequence>
<keyword evidence="3" id="KW-1185">Reference proteome</keyword>